<organism evidence="7 8">
    <name type="scientific">Gymnopus androsaceus JB14</name>
    <dbReference type="NCBI Taxonomy" id="1447944"/>
    <lineage>
        <taxon>Eukaryota</taxon>
        <taxon>Fungi</taxon>
        <taxon>Dikarya</taxon>
        <taxon>Basidiomycota</taxon>
        <taxon>Agaricomycotina</taxon>
        <taxon>Agaricomycetes</taxon>
        <taxon>Agaricomycetidae</taxon>
        <taxon>Agaricales</taxon>
        <taxon>Marasmiineae</taxon>
        <taxon>Omphalotaceae</taxon>
        <taxon>Gymnopus</taxon>
    </lineage>
</organism>
<evidence type="ECO:0000313" key="7">
    <source>
        <dbReference type="EMBL" id="KAE9407120.1"/>
    </source>
</evidence>
<dbReference type="OrthoDB" id="10261556at2759"/>
<evidence type="ECO:0000256" key="1">
    <source>
        <dbReference type="ARBA" id="ARBA00005446"/>
    </source>
</evidence>
<dbReference type="EC" id="5.6.2.4" evidence="5"/>
<accession>A0A6A4IAU0</accession>
<keyword evidence="2" id="KW-0238">DNA-binding</keyword>
<protein>
    <recommendedName>
        <fullName evidence="5">DNA 3'-5' helicase</fullName>
        <ecNumber evidence="5">5.6.2.4</ecNumber>
    </recommendedName>
</protein>
<dbReference type="GO" id="GO:0003677">
    <property type="term" value="F:DNA binding"/>
    <property type="evidence" value="ECO:0007669"/>
    <property type="project" value="UniProtKB-KW"/>
</dbReference>
<reference evidence="7" key="1">
    <citation type="journal article" date="2019" name="Environ. Microbiol.">
        <title>Fungal ecological strategies reflected in gene transcription - a case study of two litter decomposers.</title>
        <authorList>
            <person name="Barbi F."/>
            <person name="Kohler A."/>
            <person name="Barry K."/>
            <person name="Baskaran P."/>
            <person name="Daum C."/>
            <person name="Fauchery L."/>
            <person name="Ihrmark K."/>
            <person name="Kuo A."/>
            <person name="LaButti K."/>
            <person name="Lipzen A."/>
            <person name="Morin E."/>
            <person name="Grigoriev I.V."/>
            <person name="Henrissat B."/>
            <person name="Lindahl B."/>
            <person name="Martin F."/>
        </authorList>
    </citation>
    <scope>NUCLEOTIDE SEQUENCE</scope>
    <source>
        <strain evidence="7">JB14</strain>
    </source>
</reference>
<dbReference type="AlphaFoldDB" id="A0A6A4IAU0"/>
<evidence type="ECO:0000256" key="4">
    <source>
        <dbReference type="ARBA" id="ARBA00034617"/>
    </source>
</evidence>
<keyword evidence="3" id="KW-0413">Isomerase</keyword>
<dbReference type="Gene3D" id="3.40.50.300">
    <property type="entry name" value="P-loop containing nucleotide triphosphate hydrolases"/>
    <property type="match status" value="2"/>
</dbReference>
<keyword evidence="8" id="KW-1185">Reference proteome</keyword>
<comment type="similarity">
    <text evidence="1">Belongs to the helicase family. RecQ subfamily.</text>
</comment>
<dbReference type="GO" id="GO:0000724">
    <property type="term" value="P:double-strand break repair via homologous recombination"/>
    <property type="evidence" value="ECO:0007669"/>
    <property type="project" value="TreeGrafter"/>
</dbReference>
<gene>
    <name evidence="7" type="ORF">BT96DRAFT_933742</name>
</gene>
<sequence length="422" mass="46571">MFLVIVPKRQKPRLATSADKKDISLEIALTATTAPAAAAMDGEVEVEAEGVAPSATAVVRLATSRALAPKTHQVEAEVEEEEEATVEDFLRKPATPVVVSGICRAIVYKGRSATIATALAISLVTAPSLRKRLVTLVVPKVIDEAWKNILRGMSTGYNLPTGGGKTFAFWYALFYHWDTENDALISALAVNSEGDKMDDIFENTPGEDDCLKHRVVFVSPETASSNSFHKQVLRNKTSRDNCVELVINEAHCASKLLVRLPSGLPVLFSSATMPEEVIKDILFKVGLIPEQVAVSNAKYNVALSIRVLQHPTTTYADLFSLFPTGENEGFPQTIIYMNSRTEVEQIQDFLHRHRPLHMPEDIFEFYHRNITETRKEYIQKGLQSGKLRCVIATDALGIGMDFQLYASYFGMSPFHGGISKDP</sequence>
<evidence type="ECO:0000256" key="2">
    <source>
        <dbReference type="ARBA" id="ARBA00023125"/>
    </source>
</evidence>
<evidence type="ECO:0000259" key="6">
    <source>
        <dbReference type="PROSITE" id="PS51192"/>
    </source>
</evidence>
<dbReference type="Proteomes" id="UP000799118">
    <property type="component" value="Unassembled WGS sequence"/>
</dbReference>
<dbReference type="PROSITE" id="PS51192">
    <property type="entry name" value="HELICASE_ATP_BIND_1"/>
    <property type="match status" value="1"/>
</dbReference>
<dbReference type="GO" id="GO:0005694">
    <property type="term" value="C:chromosome"/>
    <property type="evidence" value="ECO:0007669"/>
    <property type="project" value="TreeGrafter"/>
</dbReference>
<dbReference type="PANTHER" id="PTHR13710">
    <property type="entry name" value="DNA HELICASE RECQ FAMILY MEMBER"/>
    <property type="match status" value="1"/>
</dbReference>
<dbReference type="SUPFAM" id="SSF52540">
    <property type="entry name" value="P-loop containing nucleoside triphosphate hydrolases"/>
    <property type="match status" value="1"/>
</dbReference>
<dbReference type="GO" id="GO:0009378">
    <property type="term" value="F:four-way junction helicase activity"/>
    <property type="evidence" value="ECO:0007669"/>
    <property type="project" value="TreeGrafter"/>
</dbReference>
<dbReference type="PANTHER" id="PTHR13710:SF105">
    <property type="entry name" value="ATP-DEPENDENT DNA HELICASE Q1"/>
    <property type="match status" value="1"/>
</dbReference>
<dbReference type="InterPro" id="IPR027417">
    <property type="entry name" value="P-loop_NTPase"/>
</dbReference>
<dbReference type="GO" id="GO:0043138">
    <property type="term" value="F:3'-5' DNA helicase activity"/>
    <property type="evidence" value="ECO:0007669"/>
    <property type="project" value="UniProtKB-EC"/>
</dbReference>
<evidence type="ECO:0000256" key="3">
    <source>
        <dbReference type="ARBA" id="ARBA00023235"/>
    </source>
</evidence>
<name>A0A6A4IAU0_9AGAR</name>
<dbReference type="InterPro" id="IPR014001">
    <property type="entry name" value="Helicase_ATP-bd"/>
</dbReference>
<feature type="domain" description="Helicase ATP-binding" evidence="6">
    <location>
        <begin position="146"/>
        <end position="291"/>
    </location>
</feature>
<dbReference type="EMBL" id="ML769398">
    <property type="protein sequence ID" value="KAE9407120.1"/>
    <property type="molecule type" value="Genomic_DNA"/>
</dbReference>
<dbReference type="GO" id="GO:0005737">
    <property type="term" value="C:cytoplasm"/>
    <property type="evidence" value="ECO:0007669"/>
    <property type="project" value="TreeGrafter"/>
</dbReference>
<proteinExistence type="inferred from homology"/>
<evidence type="ECO:0000256" key="5">
    <source>
        <dbReference type="ARBA" id="ARBA00034808"/>
    </source>
</evidence>
<comment type="catalytic activity">
    <reaction evidence="4">
        <text>Couples ATP hydrolysis with the unwinding of duplex DNA by translocating in the 3'-5' direction.</text>
        <dbReference type="EC" id="5.6.2.4"/>
    </reaction>
</comment>
<evidence type="ECO:0000313" key="8">
    <source>
        <dbReference type="Proteomes" id="UP000799118"/>
    </source>
</evidence>